<reference evidence="3 4" key="1">
    <citation type="submission" date="2020-06" db="EMBL/GenBank/DDBJ databases">
        <title>Description of novel acetic acid bacteria.</title>
        <authorList>
            <person name="Sombolestani A."/>
        </authorList>
    </citation>
    <scope>NUCLEOTIDE SEQUENCE [LARGE SCALE GENOMIC DNA]</scope>
    <source>
        <strain evidence="3 4">LMG 27010</strain>
    </source>
</reference>
<dbReference type="Pfam" id="PF01936">
    <property type="entry name" value="NYN"/>
    <property type="match status" value="1"/>
</dbReference>
<dbReference type="CDD" id="cd10911">
    <property type="entry name" value="PIN_LabA"/>
    <property type="match status" value="1"/>
</dbReference>
<dbReference type="PANTHER" id="PTHR35458">
    <property type="entry name" value="SLR0755 PROTEIN"/>
    <property type="match status" value="1"/>
</dbReference>
<feature type="compositionally biased region" description="Basic and acidic residues" evidence="1">
    <location>
        <begin position="189"/>
        <end position="201"/>
    </location>
</feature>
<dbReference type="InterPro" id="IPR021139">
    <property type="entry name" value="NYN"/>
</dbReference>
<evidence type="ECO:0000256" key="1">
    <source>
        <dbReference type="SAM" id="MobiDB-lite"/>
    </source>
</evidence>
<dbReference type="EMBL" id="JABXXR010000046">
    <property type="protein sequence ID" value="NVN40488.1"/>
    <property type="molecule type" value="Genomic_DNA"/>
</dbReference>
<feature type="domain" description="NYN" evidence="2">
    <location>
        <begin position="8"/>
        <end position="165"/>
    </location>
</feature>
<gene>
    <name evidence="3" type="ORF">HUK82_07915</name>
</gene>
<proteinExistence type="predicted"/>
<evidence type="ECO:0000313" key="3">
    <source>
        <dbReference type="EMBL" id="NVN40488.1"/>
    </source>
</evidence>
<organism evidence="3 4">
    <name type="scientific">Ameyamaea chiangmaiensis</name>
    <dbReference type="NCBI Taxonomy" id="442969"/>
    <lineage>
        <taxon>Bacteria</taxon>
        <taxon>Pseudomonadati</taxon>
        <taxon>Pseudomonadota</taxon>
        <taxon>Alphaproteobacteria</taxon>
        <taxon>Acetobacterales</taxon>
        <taxon>Acetobacteraceae</taxon>
        <taxon>Ameyamaea</taxon>
    </lineage>
</organism>
<keyword evidence="4" id="KW-1185">Reference proteome</keyword>
<sequence length="201" mass="22905">MYFLSQDRTCVFIDGSSLYLTARNLGSDVDYRNLLAFFRRRCVLTRAYYYASLLDSDEYSPVRPLTDWLAYNGYALVTKPAREYNDGNGRKRIKGNMEVEIAVDMLEMAPRADHMVLFSGDGDLRRAVEAVQARGVRVSIISSLSTSPGVIADELRRQADQFIDLADILPDIARRPPDQRTRNHSPVRHPADDGRDRTEDR</sequence>
<feature type="region of interest" description="Disordered" evidence="1">
    <location>
        <begin position="173"/>
        <end position="201"/>
    </location>
</feature>
<dbReference type="PANTHER" id="PTHR35458:SF2">
    <property type="entry name" value="SLR0755 PROTEIN"/>
    <property type="match status" value="1"/>
</dbReference>
<accession>A0A850P9B6</accession>
<protein>
    <submittedName>
        <fullName evidence="3">NYN domain-containing protein</fullName>
    </submittedName>
</protein>
<dbReference type="Gene3D" id="3.40.50.1010">
    <property type="entry name" value="5'-nuclease"/>
    <property type="match status" value="1"/>
</dbReference>
<evidence type="ECO:0000259" key="2">
    <source>
        <dbReference type="Pfam" id="PF01936"/>
    </source>
</evidence>
<name>A0A850P9B6_9PROT</name>
<dbReference type="AlphaFoldDB" id="A0A850P9B6"/>
<evidence type="ECO:0000313" key="4">
    <source>
        <dbReference type="Proteomes" id="UP000585665"/>
    </source>
</evidence>
<dbReference type="RefSeq" id="WP_176613450.1">
    <property type="nucleotide sequence ID" value="NZ_JABXXR010000046.1"/>
</dbReference>
<dbReference type="GO" id="GO:0004540">
    <property type="term" value="F:RNA nuclease activity"/>
    <property type="evidence" value="ECO:0007669"/>
    <property type="project" value="InterPro"/>
</dbReference>
<dbReference type="InterPro" id="IPR047140">
    <property type="entry name" value="LabA"/>
</dbReference>
<dbReference type="Proteomes" id="UP000585665">
    <property type="component" value="Unassembled WGS sequence"/>
</dbReference>
<comment type="caution">
    <text evidence="3">The sequence shown here is derived from an EMBL/GenBank/DDBJ whole genome shotgun (WGS) entry which is preliminary data.</text>
</comment>